<keyword evidence="3" id="KW-0186">Copper</keyword>
<sequence length="163" mass="17589">MLDHHTIERYELGWLVVAVVMVLLMFAGVIASMITETVPGMFGSPARYINPTQLSKTEFAAPGLKVSPDGSVNAYMVARAFQFQPNVLRVPANTPVTLHFVAADVIHGLMLGQGNVNAELVPGQVATFTRTFKSAGTFVSQCNEYCGSGHQTMSFTLIVEAPK</sequence>
<keyword evidence="2" id="KW-0479">Metal-binding</keyword>
<dbReference type="InterPro" id="IPR008972">
    <property type="entry name" value="Cupredoxin"/>
</dbReference>
<name>A0A3G8YT63_9DEIO</name>
<dbReference type="InterPro" id="IPR002429">
    <property type="entry name" value="CcO_II-like_C"/>
</dbReference>
<dbReference type="PANTHER" id="PTHR42838:SF2">
    <property type="entry name" value="NITROUS-OXIDE REDUCTASE"/>
    <property type="match status" value="1"/>
</dbReference>
<dbReference type="PROSITE" id="PS50857">
    <property type="entry name" value="COX2_CUA"/>
    <property type="match status" value="1"/>
</dbReference>
<keyword evidence="4" id="KW-0472">Membrane</keyword>
<dbReference type="GO" id="GO:0030313">
    <property type="term" value="C:cell envelope"/>
    <property type="evidence" value="ECO:0007669"/>
    <property type="project" value="UniProtKB-SubCell"/>
</dbReference>
<protein>
    <submittedName>
        <fullName evidence="6">Cytochrome C oxidase subunit II</fullName>
    </submittedName>
</protein>
<evidence type="ECO:0000256" key="4">
    <source>
        <dbReference type="SAM" id="Phobius"/>
    </source>
</evidence>
<dbReference type="RefSeq" id="WP_124874946.1">
    <property type="nucleotide sequence ID" value="NZ_CP034186.1"/>
</dbReference>
<evidence type="ECO:0000313" key="7">
    <source>
        <dbReference type="Proteomes" id="UP000276417"/>
    </source>
</evidence>
<dbReference type="KEGG" id="dph:EHF33_18370"/>
<evidence type="ECO:0000256" key="1">
    <source>
        <dbReference type="ARBA" id="ARBA00004196"/>
    </source>
</evidence>
<feature type="domain" description="Cytochrome oxidase subunit II copper A binding" evidence="5">
    <location>
        <begin position="67"/>
        <end position="163"/>
    </location>
</feature>
<dbReference type="PROSITE" id="PS00078">
    <property type="entry name" value="COX2"/>
    <property type="match status" value="1"/>
</dbReference>
<dbReference type="AlphaFoldDB" id="A0A3G8YT63"/>
<evidence type="ECO:0000313" key="6">
    <source>
        <dbReference type="EMBL" id="AZI44881.1"/>
    </source>
</evidence>
<dbReference type="SUPFAM" id="SSF49503">
    <property type="entry name" value="Cupredoxins"/>
    <property type="match status" value="1"/>
</dbReference>
<dbReference type="InterPro" id="IPR001505">
    <property type="entry name" value="Copper_CuA"/>
</dbReference>
<keyword evidence="4" id="KW-0812">Transmembrane</keyword>
<dbReference type="GO" id="GO:0004129">
    <property type="term" value="F:cytochrome-c oxidase activity"/>
    <property type="evidence" value="ECO:0007669"/>
    <property type="project" value="InterPro"/>
</dbReference>
<evidence type="ECO:0000256" key="3">
    <source>
        <dbReference type="ARBA" id="ARBA00023008"/>
    </source>
</evidence>
<keyword evidence="7" id="KW-1185">Reference proteome</keyword>
<organism evidence="6 7">
    <name type="scientific">Deinococcus psychrotolerans</name>
    <dbReference type="NCBI Taxonomy" id="2489213"/>
    <lineage>
        <taxon>Bacteria</taxon>
        <taxon>Thermotogati</taxon>
        <taxon>Deinococcota</taxon>
        <taxon>Deinococci</taxon>
        <taxon>Deinococcales</taxon>
        <taxon>Deinococcaceae</taxon>
        <taxon>Deinococcus</taxon>
    </lineage>
</organism>
<dbReference type="PANTHER" id="PTHR42838">
    <property type="entry name" value="CYTOCHROME C OXIDASE SUBUNIT II"/>
    <property type="match status" value="1"/>
</dbReference>
<gene>
    <name evidence="6" type="ORF">EHF33_18370</name>
</gene>
<dbReference type="EMBL" id="CP034186">
    <property type="protein sequence ID" value="AZI44881.1"/>
    <property type="molecule type" value="Genomic_DNA"/>
</dbReference>
<geneLocation type="plasmid" evidence="6 7">
    <name>unnamed2</name>
</geneLocation>
<feature type="transmembrane region" description="Helical" evidence="4">
    <location>
        <begin position="12"/>
        <end position="34"/>
    </location>
</feature>
<evidence type="ECO:0000256" key="2">
    <source>
        <dbReference type="ARBA" id="ARBA00022723"/>
    </source>
</evidence>
<accession>A0A3G8YT63</accession>
<evidence type="ECO:0000259" key="5">
    <source>
        <dbReference type="PROSITE" id="PS50857"/>
    </source>
</evidence>
<dbReference type="OrthoDB" id="9773456at2"/>
<keyword evidence="4" id="KW-1133">Transmembrane helix</keyword>
<dbReference type="InterPro" id="IPR051403">
    <property type="entry name" value="NosZ/Cyto_c_oxidase_sub2"/>
</dbReference>
<dbReference type="GO" id="GO:0016020">
    <property type="term" value="C:membrane"/>
    <property type="evidence" value="ECO:0007669"/>
    <property type="project" value="InterPro"/>
</dbReference>
<keyword evidence="6" id="KW-0614">Plasmid</keyword>
<dbReference type="Proteomes" id="UP000276417">
    <property type="component" value="Plasmid unnamed2"/>
</dbReference>
<proteinExistence type="predicted"/>
<dbReference type="Pfam" id="PF00116">
    <property type="entry name" value="COX2"/>
    <property type="match status" value="1"/>
</dbReference>
<dbReference type="Gene3D" id="2.60.40.420">
    <property type="entry name" value="Cupredoxins - blue copper proteins"/>
    <property type="match status" value="1"/>
</dbReference>
<dbReference type="GO" id="GO:0005507">
    <property type="term" value="F:copper ion binding"/>
    <property type="evidence" value="ECO:0007669"/>
    <property type="project" value="InterPro"/>
</dbReference>
<comment type="subcellular location">
    <subcellularLocation>
        <location evidence="1">Cell envelope</location>
    </subcellularLocation>
</comment>
<reference evidence="6 7" key="1">
    <citation type="submission" date="2018-11" db="EMBL/GenBank/DDBJ databases">
        <title>Deinococcus shelandsis sp. nov., isolated from South Shetland Islands soil of Antarctica.</title>
        <authorList>
            <person name="Tian J."/>
        </authorList>
    </citation>
    <scope>NUCLEOTIDE SEQUENCE [LARGE SCALE GENOMIC DNA]</scope>
    <source>
        <strain evidence="6 7">S14-83T</strain>
        <plasmid evidence="6 7">unnamed2</plasmid>
    </source>
</reference>